<name>R7W6M4_AEGTA</name>
<sequence length="266" mass="28515">MEDHPGASVFECKRTAADAPFRRLGGAHPVDVPFMQSWDEQFVAVHDGFKVLKLRYKMADAFLTRDPKKPAPFFPQRAPLLRPDRFSNAASPSRHGSYGRAAVLPLHDSVVDVLKELGLSLPFSPLGDLSDMTGPDDSGFGMVVDEVVHKAVIEVNEEGTEAVAVTMVTDRYGCAARCSPPRRVDFVADHPFAYFIVEEETGAVVFAGHVVDPSKETCSLPIPSSSSSSQSSPPNGASRRSAQIGGGLRVVLLAGESLVLLAVGEV</sequence>
<dbReference type="AlphaFoldDB" id="R7W6M4"/>
<reference evidence="3" key="1">
    <citation type="submission" date="2015-06" db="UniProtKB">
        <authorList>
            <consortium name="EnsemblPlants"/>
        </authorList>
    </citation>
    <scope>IDENTIFICATION</scope>
</reference>
<dbReference type="Gene3D" id="2.30.39.10">
    <property type="entry name" value="Alpha-1-antitrypsin, domain 1"/>
    <property type="match status" value="1"/>
</dbReference>
<dbReference type="EnsemblPlants" id="EMT16283">
    <property type="protein sequence ID" value="EMT16283"/>
    <property type="gene ID" value="F775_42509"/>
</dbReference>
<feature type="region of interest" description="Disordered" evidence="1">
    <location>
        <begin position="218"/>
        <end position="241"/>
    </location>
</feature>
<dbReference type="InterPro" id="IPR042185">
    <property type="entry name" value="Serpin_sf_2"/>
</dbReference>
<dbReference type="InterPro" id="IPR036186">
    <property type="entry name" value="Serpin_sf"/>
</dbReference>
<proteinExistence type="predicted"/>
<organism evidence="3">
    <name type="scientific">Aegilops tauschii</name>
    <name type="common">Tausch's goatgrass</name>
    <name type="synonym">Aegilops squarrosa</name>
    <dbReference type="NCBI Taxonomy" id="37682"/>
    <lineage>
        <taxon>Eukaryota</taxon>
        <taxon>Viridiplantae</taxon>
        <taxon>Streptophyta</taxon>
        <taxon>Embryophyta</taxon>
        <taxon>Tracheophyta</taxon>
        <taxon>Spermatophyta</taxon>
        <taxon>Magnoliopsida</taxon>
        <taxon>Liliopsida</taxon>
        <taxon>Poales</taxon>
        <taxon>Poaceae</taxon>
        <taxon>BOP clade</taxon>
        <taxon>Pooideae</taxon>
        <taxon>Triticodae</taxon>
        <taxon>Triticeae</taxon>
        <taxon>Triticinae</taxon>
        <taxon>Aegilops</taxon>
    </lineage>
</organism>
<dbReference type="FunFam" id="2.10.310.10:FF:000001">
    <property type="entry name" value="Serpin family A member 1"/>
    <property type="match status" value="1"/>
</dbReference>
<dbReference type="Pfam" id="PF00079">
    <property type="entry name" value="Serpin"/>
    <property type="match status" value="1"/>
</dbReference>
<feature type="domain" description="Serpin" evidence="2">
    <location>
        <begin position="10"/>
        <end position="213"/>
    </location>
</feature>
<feature type="compositionally biased region" description="Low complexity" evidence="1">
    <location>
        <begin position="219"/>
        <end position="234"/>
    </location>
</feature>
<dbReference type="GO" id="GO:0005615">
    <property type="term" value="C:extracellular space"/>
    <property type="evidence" value="ECO:0007669"/>
    <property type="project" value="InterPro"/>
</dbReference>
<dbReference type="Gene3D" id="2.10.310.10">
    <property type="entry name" value="Serpins superfamily"/>
    <property type="match status" value="1"/>
</dbReference>
<evidence type="ECO:0000259" key="2">
    <source>
        <dbReference type="Pfam" id="PF00079"/>
    </source>
</evidence>
<evidence type="ECO:0000313" key="3">
    <source>
        <dbReference type="EnsemblPlants" id="EMT16283"/>
    </source>
</evidence>
<dbReference type="PANTHER" id="PTHR11461:SF385">
    <property type="entry name" value="SERPIN DOMAIN-CONTAINING PROTEIN"/>
    <property type="match status" value="1"/>
</dbReference>
<accession>R7W6M4</accession>
<dbReference type="GO" id="GO:0004867">
    <property type="term" value="F:serine-type endopeptidase inhibitor activity"/>
    <property type="evidence" value="ECO:0007669"/>
    <property type="project" value="InterPro"/>
</dbReference>
<dbReference type="Gene3D" id="6.20.40.10">
    <property type="match status" value="1"/>
</dbReference>
<evidence type="ECO:0000256" key="1">
    <source>
        <dbReference type="SAM" id="MobiDB-lite"/>
    </source>
</evidence>
<dbReference type="PANTHER" id="PTHR11461">
    <property type="entry name" value="SERINE PROTEASE INHIBITOR, SERPIN"/>
    <property type="match status" value="1"/>
</dbReference>
<dbReference type="InterPro" id="IPR023796">
    <property type="entry name" value="Serpin_dom"/>
</dbReference>
<dbReference type="SUPFAM" id="SSF56574">
    <property type="entry name" value="Serpins"/>
    <property type="match status" value="1"/>
</dbReference>
<protein>
    <recommendedName>
        <fullName evidence="2">Serpin domain-containing protein</fullName>
    </recommendedName>
</protein>
<dbReference type="InterPro" id="IPR000215">
    <property type="entry name" value="Serpin_fam"/>
</dbReference>